<comment type="caution">
    <text evidence="1">The sequence shown here is derived from an EMBL/GenBank/DDBJ whole genome shotgun (WGS) entry which is preliminary data.</text>
</comment>
<sequence>MGTLQQELQALSDGPITLLGKQEDKLEQVRIVLNKFSSRTIQQTLDTIKSSGSFLNQHQQHTELILATITYAKSQEFATVFVLGVEKVWGKKLYVSASRAKQRLFFVGDRESFAKPREKELLQAPQNLYVEIETQNTIDL</sequence>
<dbReference type="AlphaFoldDB" id="A0A5A5TL78"/>
<reference evidence="1 2" key="1">
    <citation type="submission" date="2019-01" db="EMBL/GenBank/DDBJ databases">
        <title>Draft genome sequence of Dictyobacter sp. Uno17.</title>
        <authorList>
            <person name="Wang C.M."/>
            <person name="Zheng Y."/>
            <person name="Sakai Y."/>
            <person name="Abe K."/>
            <person name="Yokota A."/>
            <person name="Yabe S."/>
        </authorList>
    </citation>
    <scope>NUCLEOTIDE SEQUENCE [LARGE SCALE GENOMIC DNA]</scope>
    <source>
        <strain evidence="1 2">Uno17</strain>
    </source>
</reference>
<dbReference type="EMBL" id="BIXY01000151">
    <property type="protein sequence ID" value="GCF11823.1"/>
    <property type="molecule type" value="Genomic_DNA"/>
</dbReference>
<accession>A0A5A5TL78</accession>
<dbReference type="Gene3D" id="3.40.50.300">
    <property type="entry name" value="P-loop containing nucleotide triphosphate hydrolases"/>
    <property type="match status" value="1"/>
</dbReference>
<gene>
    <name evidence="1" type="ORF">KDI_53870</name>
</gene>
<organism evidence="1 2">
    <name type="scientific">Dictyobacter arantiisoli</name>
    <dbReference type="NCBI Taxonomy" id="2014874"/>
    <lineage>
        <taxon>Bacteria</taxon>
        <taxon>Bacillati</taxon>
        <taxon>Chloroflexota</taxon>
        <taxon>Ktedonobacteria</taxon>
        <taxon>Ktedonobacterales</taxon>
        <taxon>Dictyobacteraceae</taxon>
        <taxon>Dictyobacter</taxon>
    </lineage>
</organism>
<evidence type="ECO:0008006" key="3">
    <source>
        <dbReference type="Google" id="ProtNLM"/>
    </source>
</evidence>
<dbReference type="InterPro" id="IPR027417">
    <property type="entry name" value="P-loop_NTPase"/>
</dbReference>
<dbReference type="Proteomes" id="UP000322530">
    <property type="component" value="Unassembled WGS sequence"/>
</dbReference>
<evidence type="ECO:0000313" key="1">
    <source>
        <dbReference type="EMBL" id="GCF11823.1"/>
    </source>
</evidence>
<name>A0A5A5TL78_9CHLR</name>
<evidence type="ECO:0000313" key="2">
    <source>
        <dbReference type="Proteomes" id="UP000322530"/>
    </source>
</evidence>
<dbReference type="RefSeq" id="WP_149404620.1">
    <property type="nucleotide sequence ID" value="NZ_BIXY01000151.1"/>
</dbReference>
<dbReference type="SUPFAM" id="SSF52540">
    <property type="entry name" value="P-loop containing nucleoside triphosphate hydrolases"/>
    <property type="match status" value="1"/>
</dbReference>
<protein>
    <recommendedName>
        <fullName evidence="3">UvrD-like helicase C-terminal domain-containing protein</fullName>
    </recommendedName>
</protein>
<keyword evidence="2" id="KW-1185">Reference proteome</keyword>
<proteinExistence type="predicted"/>